<name>A0ABX8ELW4_9ACTN</name>
<proteinExistence type="predicted"/>
<sequence length="259" mass="28733">MSTPEALPTVAYGDGRTLTLPKGWAPVEESMFATGLAQTAMAFTGGEDSVEHAVGNLVRYYDPAGAYSGATFLDVEEYDEYAITAADLWAVTTLSMEVPPNAGRALMNPGPLRTIVGSKLHHLPATLPLSDVAPQHLDHMYDLYTAIRTMLPALGKRDTNQWVMASKTCARKRPMLFPVRDSQVCKYLADNRLTGNKPGRLGSFGRDIQVFAYLSTHPTVRHWIKTARDNVLEQHPTWTVDWSDLRILDIALWMQATRT</sequence>
<dbReference type="EMBL" id="CP075371">
    <property type="protein sequence ID" value="QVT81504.1"/>
    <property type="molecule type" value="Genomic_DNA"/>
</dbReference>
<gene>
    <name evidence="1" type="ORF">ENKNEFLB_03914</name>
</gene>
<dbReference type="InterPro" id="IPR046275">
    <property type="entry name" value="DUF6308"/>
</dbReference>
<organism evidence="1 2">
    <name type="scientific">Nocardioides aquaticus</name>
    <dbReference type="NCBI Taxonomy" id="160826"/>
    <lineage>
        <taxon>Bacteria</taxon>
        <taxon>Bacillati</taxon>
        <taxon>Actinomycetota</taxon>
        <taxon>Actinomycetes</taxon>
        <taxon>Propionibacteriales</taxon>
        <taxon>Nocardioidaceae</taxon>
        <taxon>Nocardioides</taxon>
    </lineage>
</organism>
<reference evidence="1 2" key="1">
    <citation type="submission" date="2021-05" db="EMBL/GenBank/DDBJ databases">
        <title>Complete genome of Nocardioides aquaticus KCTC 9944T isolated from meromictic and hypersaline Ekho Lake, Antarctica.</title>
        <authorList>
            <person name="Hwang K."/>
            <person name="Kim K.M."/>
            <person name="Choe H."/>
        </authorList>
    </citation>
    <scope>NUCLEOTIDE SEQUENCE [LARGE SCALE GENOMIC DNA]</scope>
    <source>
        <strain evidence="1 2">KCTC 9944</strain>
    </source>
</reference>
<evidence type="ECO:0000313" key="1">
    <source>
        <dbReference type="EMBL" id="QVT81504.1"/>
    </source>
</evidence>
<dbReference type="Pfam" id="PF19827">
    <property type="entry name" value="DUF6308"/>
    <property type="match status" value="1"/>
</dbReference>
<keyword evidence="2" id="KW-1185">Reference proteome</keyword>
<evidence type="ECO:0000313" key="2">
    <source>
        <dbReference type="Proteomes" id="UP000679307"/>
    </source>
</evidence>
<protein>
    <submittedName>
        <fullName evidence="1">Uncharacterized protein</fullName>
    </submittedName>
</protein>
<dbReference type="Proteomes" id="UP000679307">
    <property type="component" value="Chromosome"/>
</dbReference>
<dbReference type="RefSeq" id="WP_214056874.1">
    <property type="nucleotide sequence ID" value="NZ_CP075371.1"/>
</dbReference>
<accession>A0ABX8ELW4</accession>